<evidence type="ECO:0000313" key="3">
    <source>
        <dbReference type="Proteomes" id="UP000317940"/>
    </source>
</evidence>
<dbReference type="InterPro" id="IPR036397">
    <property type="entry name" value="RNaseH_sf"/>
</dbReference>
<evidence type="ECO:0000256" key="1">
    <source>
        <dbReference type="SAM" id="MobiDB-lite"/>
    </source>
</evidence>
<name>A0A561SA84_9ACTN</name>
<dbReference type="GO" id="GO:0003676">
    <property type="term" value="F:nucleic acid binding"/>
    <property type="evidence" value="ECO:0007669"/>
    <property type="project" value="InterPro"/>
</dbReference>
<feature type="region of interest" description="Disordered" evidence="1">
    <location>
        <begin position="1"/>
        <end position="22"/>
    </location>
</feature>
<feature type="compositionally biased region" description="Polar residues" evidence="1">
    <location>
        <begin position="1"/>
        <end position="16"/>
    </location>
</feature>
<dbReference type="Proteomes" id="UP000317940">
    <property type="component" value="Unassembled WGS sequence"/>
</dbReference>
<dbReference type="Gene3D" id="3.30.420.10">
    <property type="entry name" value="Ribonuclease H-like superfamily/Ribonuclease H"/>
    <property type="match status" value="1"/>
</dbReference>
<keyword evidence="3" id="KW-1185">Reference proteome</keyword>
<gene>
    <name evidence="2" type="ORF">FHX73_18153</name>
</gene>
<dbReference type="AlphaFoldDB" id="A0A561SA84"/>
<accession>A0A561SA84</accession>
<dbReference type="EMBL" id="VIWT01000008">
    <property type="protein sequence ID" value="TWF71782.1"/>
    <property type="molecule type" value="Genomic_DNA"/>
</dbReference>
<evidence type="ECO:0008006" key="4">
    <source>
        <dbReference type="Google" id="ProtNLM"/>
    </source>
</evidence>
<reference evidence="2 3" key="1">
    <citation type="submission" date="2019-06" db="EMBL/GenBank/DDBJ databases">
        <title>Sequencing the genomes of 1000 actinobacteria strains.</title>
        <authorList>
            <person name="Klenk H.-P."/>
        </authorList>
    </citation>
    <scope>NUCLEOTIDE SEQUENCE [LARGE SCALE GENOMIC DNA]</scope>
    <source>
        <strain evidence="2 3">DSM 44826</strain>
    </source>
</reference>
<comment type="caution">
    <text evidence="2">The sequence shown here is derived from an EMBL/GenBank/DDBJ whole genome shotgun (WGS) entry which is preliminary data.</text>
</comment>
<evidence type="ECO:0000313" key="2">
    <source>
        <dbReference type="EMBL" id="TWF71782.1"/>
    </source>
</evidence>
<organism evidence="2 3">
    <name type="scientific">Kitasatospora viridis</name>
    <dbReference type="NCBI Taxonomy" id="281105"/>
    <lineage>
        <taxon>Bacteria</taxon>
        <taxon>Bacillati</taxon>
        <taxon>Actinomycetota</taxon>
        <taxon>Actinomycetes</taxon>
        <taxon>Kitasatosporales</taxon>
        <taxon>Streptomycetaceae</taxon>
        <taxon>Kitasatospora</taxon>
    </lineage>
</organism>
<protein>
    <recommendedName>
        <fullName evidence="4">Holliday junction resolvase RuvC</fullName>
    </recommendedName>
</protein>
<dbReference type="RefSeq" id="WP_145911572.1">
    <property type="nucleotide sequence ID" value="NZ_BAAAMZ010000022.1"/>
</dbReference>
<proteinExistence type="predicted"/>
<sequence>MTPPDQNRSARNTSGSGRPLIPAQRGQLVFDTVHEIEEQARRRQPTWQAPIPRDFAYGCVLAFDQTTSNTGTAVITHLPGAGLRIAYTETVRPAETALTSHEGSYAKAAQIRRGVRQVLARTQPHLGSEPHYVFERPSVTGHRTDSALLAGLVVYEETDGRAVLVSNRHAKRVLVGPVPKGTTITKRQVKEAVGRYFPEPPPSSSWNEHVRDAIMLGLVHLFDLKQRETAE</sequence>